<organism evidence="1 2">
    <name type="scientific">Deinococcus soli</name>
    <name type="common">ex Cha et al. 2016</name>
    <dbReference type="NCBI Taxonomy" id="1309411"/>
    <lineage>
        <taxon>Bacteria</taxon>
        <taxon>Thermotogati</taxon>
        <taxon>Deinococcota</taxon>
        <taxon>Deinococci</taxon>
        <taxon>Deinococcales</taxon>
        <taxon>Deinococcaceae</taxon>
        <taxon>Deinococcus</taxon>
    </lineage>
</organism>
<dbReference type="PATRIC" id="fig|1309411.5.peg.2288"/>
<protein>
    <submittedName>
        <fullName evidence="1">Uncharacterized protein</fullName>
    </submittedName>
</protein>
<dbReference type="Gene3D" id="1.10.10.10">
    <property type="entry name" value="Winged helix-like DNA-binding domain superfamily/Winged helix DNA-binding domain"/>
    <property type="match status" value="1"/>
</dbReference>
<dbReference type="KEGG" id="dch:SY84_11255"/>
<dbReference type="Gene3D" id="1.25.40.10">
    <property type="entry name" value="Tetratricopeptide repeat domain"/>
    <property type="match status" value="1"/>
</dbReference>
<reference evidence="1 2" key="1">
    <citation type="submission" date="2015-01" db="EMBL/GenBank/DDBJ databases">
        <title>Deinococcus soli/N5/whole genome sequencing.</title>
        <authorList>
            <person name="Kim M.K."/>
            <person name="Srinivasan S."/>
            <person name="Lee J.-J."/>
        </authorList>
    </citation>
    <scope>NUCLEOTIDE SEQUENCE [LARGE SCALE GENOMIC DNA]</scope>
    <source>
        <strain evidence="1 2">N5</strain>
    </source>
</reference>
<dbReference type="InterPro" id="IPR036388">
    <property type="entry name" value="WH-like_DNA-bd_sf"/>
</dbReference>
<gene>
    <name evidence="1" type="ORF">SY84_11255</name>
</gene>
<dbReference type="SUPFAM" id="SSF48452">
    <property type="entry name" value="TPR-like"/>
    <property type="match status" value="1"/>
</dbReference>
<accession>A0A0F7JP45</accession>
<evidence type="ECO:0000313" key="2">
    <source>
        <dbReference type="Proteomes" id="UP000034024"/>
    </source>
</evidence>
<dbReference type="Proteomes" id="UP000034024">
    <property type="component" value="Chromosome"/>
</dbReference>
<sequence length="976" mass="107813">MPRALPSEVIRVDALAQLSVPDRPGVVLLAPSGYGKTTLLAQYARNTTRPVVWLSLGPGDEDTAVFRKNLCQAFHVACGVLPTDPTGALLDVMDRILEQMPTDGPGVDIVLDRAEHVTQTHGAFLAALIDLLPEGYRVLIATYDSQGFPLARLVASGHVSVLTTEHLRFTDQETAIFLQAHDRGQDVAQLMVSSEGWPVSIALSLLESTAQVDINQLLHDALTPLPTEVLAALPDLALFDEWSDDLSDVLGRPLPPEWLTTLRRAGLPLTPLGRGLYRPHRLLLNLLERQLQRLPDRNRQAHLLRAQMAAQDHDLSTALRHARRAERPDLMEAYARDLFPALRVQLDFTLLNELAGLHPGRAPDWWLELQAVAQLETGQGEAGLSLLHTMLNARQLSGVGFAALALHAARQGNFEGQLTHAQAGLDVADGTVRTALAMQLASAFISLERFADGEQVTDDLIRQARAQGDDLTEANVLSMHQYTLLMQRRWMEREEVLRRARSILQAHGQRRRALQIDTEWAQVLIEQGQHDEAAALLTECIELALRTQPIHLPTLYQALARLKLIRGDRDGAAHSLANARDVMRSLNLPVLLPFLHASHFDLHGSAADLERADQAYAQLRDAAQRPIFRRHLLPLFEGLHALDHRQADAARAALSAATRDCVDRTHAARAQTLLLALDAQQGQLSRAALDASRHTLQALDVPSVTYADQRHLSALRAYLAAHCPEHPLAGQAAAPTALPDPVSVGLRVEVGRKIELWAGDQPVKLPLAKAGELLLWLLWHGRGTLHDILNDLWDGSRDPKHHEYFRVVVRRLRQTLKDALGFPGDPLPYAQGAYALQPELNVALNLRAAQDAARNGDPAQLLRLHVDALATDLTSDWFEAIRDSLRQDQLYALGEIEGRISMNDPGLAVTLMKQAVRAQPADAETHLALIRVLLRHEPSSAPSAFQAYRLMLEREYGEVPSREVLSRFRDLGLITA</sequence>
<keyword evidence="2" id="KW-1185">Reference proteome</keyword>
<dbReference type="EMBL" id="CP011389">
    <property type="protein sequence ID" value="AKH17522.1"/>
    <property type="molecule type" value="Genomic_DNA"/>
</dbReference>
<evidence type="ECO:0000313" key="1">
    <source>
        <dbReference type="EMBL" id="AKH17522.1"/>
    </source>
</evidence>
<dbReference type="SUPFAM" id="SSF52540">
    <property type="entry name" value="P-loop containing nucleoside triphosphate hydrolases"/>
    <property type="match status" value="1"/>
</dbReference>
<dbReference type="Gene3D" id="3.40.50.300">
    <property type="entry name" value="P-loop containing nucleotide triphosphate hydrolases"/>
    <property type="match status" value="1"/>
</dbReference>
<proteinExistence type="predicted"/>
<dbReference type="InterPro" id="IPR011990">
    <property type="entry name" value="TPR-like_helical_dom_sf"/>
</dbReference>
<dbReference type="InterPro" id="IPR027417">
    <property type="entry name" value="P-loop_NTPase"/>
</dbReference>
<name>A0A0F7JP45_9DEIO</name>
<dbReference type="AlphaFoldDB" id="A0A0F7JP45"/>